<comment type="subcellular location">
    <subcellularLocation>
        <location evidence="1">Cell membrane</location>
        <topology evidence="1">Multi-pass membrane protein</topology>
    </subcellularLocation>
</comment>
<evidence type="ECO:0000313" key="9">
    <source>
        <dbReference type="EMBL" id="BAV33542.1"/>
    </source>
</evidence>
<evidence type="ECO:0000256" key="4">
    <source>
        <dbReference type="ARBA" id="ARBA00022692"/>
    </source>
</evidence>
<keyword evidence="6 8" id="KW-0472">Membrane</keyword>
<accession>A0A1B4XFH3</accession>
<keyword evidence="10" id="KW-1185">Reference proteome</keyword>
<dbReference type="Pfam" id="PF00953">
    <property type="entry name" value="Glycos_transf_4"/>
    <property type="match status" value="1"/>
</dbReference>
<dbReference type="GO" id="GO:0016780">
    <property type="term" value="F:phosphotransferase activity, for other substituted phosphate groups"/>
    <property type="evidence" value="ECO:0007669"/>
    <property type="project" value="InterPro"/>
</dbReference>
<protein>
    <submittedName>
        <fullName evidence="9">Glycosyl transferase</fullName>
    </submittedName>
</protein>
<sequence length="342" mass="38180">MNYFISLILSFGLAAWLTRRFCNPGSRFHVLDHPNERSLHLRPVPRSGGLAILAGIVAGMSFVAWRFNCEDGFYWLSPSIIMVAIVSYIDDHRHVSVIIRLLVQLLAASLVLWGGYSVRLFEVPGLGFAVSPELGALLSVLFIVWMINLYNFMDGMDGFAGGMAVIGFSAFALLGWWSGNAIFTLLNLVVAAAAGGFLLFNFPPARIFMGDVGSSTLGLLAAVFSLWGSRDGVFPFWIAILIFSPFVFDASATLIRRLLKRENILRAHKTHYYQKLVQAGWGHRKTVFMEYIIMGGCGLTALLSVKASVHYQVLTLAAWVVFYFFFFMWVSWYTSRRHSAST</sequence>
<reference evidence="9 10" key="1">
    <citation type="submission" date="2015-05" db="EMBL/GenBank/DDBJ databases">
        <title>Complete genome sequence of a sulfur-oxidizing gammaproteobacterium strain HA5.</title>
        <authorList>
            <person name="Miura A."/>
            <person name="Kojima H."/>
            <person name="Fukui M."/>
        </authorList>
    </citation>
    <scope>NUCLEOTIDE SEQUENCE [LARGE SCALE GENOMIC DNA]</scope>
    <source>
        <strain evidence="9 10">HA5</strain>
    </source>
</reference>
<feature type="transmembrane region" description="Helical" evidence="8">
    <location>
        <begin position="128"/>
        <end position="147"/>
    </location>
</feature>
<dbReference type="GO" id="GO:0071555">
    <property type="term" value="P:cell wall organization"/>
    <property type="evidence" value="ECO:0007669"/>
    <property type="project" value="TreeGrafter"/>
</dbReference>
<keyword evidence="4 8" id="KW-0812">Transmembrane</keyword>
<feature type="transmembrane region" description="Helical" evidence="8">
    <location>
        <begin position="288"/>
        <end position="305"/>
    </location>
</feature>
<dbReference type="AlphaFoldDB" id="A0A1B4XFH3"/>
<dbReference type="PANTHER" id="PTHR22926:SF3">
    <property type="entry name" value="UNDECAPRENYL-PHOSPHATE ALPHA-N-ACETYLGLUCOSAMINYL 1-PHOSPHATE TRANSFERASE"/>
    <property type="match status" value="1"/>
</dbReference>
<dbReference type="FunCoup" id="A0A1B4XFH3">
    <property type="interactions" value="270"/>
</dbReference>
<dbReference type="GO" id="GO:0005886">
    <property type="term" value="C:plasma membrane"/>
    <property type="evidence" value="ECO:0007669"/>
    <property type="project" value="UniProtKB-SubCell"/>
</dbReference>
<feature type="transmembrane region" description="Helical" evidence="8">
    <location>
        <begin position="47"/>
        <end position="67"/>
    </location>
</feature>
<proteinExistence type="predicted"/>
<feature type="binding site" evidence="7">
    <location>
        <position position="151"/>
    </location>
    <ligand>
        <name>Mg(2+)</name>
        <dbReference type="ChEBI" id="CHEBI:18420"/>
    </ligand>
</feature>
<feature type="transmembrane region" description="Helical" evidence="8">
    <location>
        <begin position="234"/>
        <end position="255"/>
    </location>
</feature>
<dbReference type="RefSeq" id="WP_148665008.1">
    <property type="nucleotide sequence ID" value="NZ_AP014879.1"/>
</dbReference>
<gene>
    <name evidence="9" type="ORF">SCL_1229</name>
</gene>
<evidence type="ECO:0000256" key="5">
    <source>
        <dbReference type="ARBA" id="ARBA00022989"/>
    </source>
</evidence>
<feature type="transmembrane region" description="Helical" evidence="8">
    <location>
        <begin position="207"/>
        <end position="228"/>
    </location>
</feature>
<evidence type="ECO:0000313" key="10">
    <source>
        <dbReference type="Proteomes" id="UP000243180"/>
    </source>
</evidence>
<dbReference type="PANTHER" id="PTHR22926">
    <property type="entry name" value="PHOSPHO-N-ACETYLMURAMOYL-PENTAPEPTIDE-TRANSFERASE"/>
    <property type="match status" value="1"/>
</dbReference>
<evidence type="ECO:0000256" key="7">
    <source>
        <dbReference type="PIRSR" id="PIRSR600715-1"/>
    </source>
</evidence>
<organism evidence="9 10">
    <name type="scientific">Sulfuricaulis limicola</name>
    <dbReference type="NCBI Taxonomy" id="1620215"/>
    <lineage>
        <taxon>Bacteria</taxon>
        <taxon>Pseudomonadati</taxon>
        <taxon>Pseudomonadota</taxon>
        <taxon>Gammaproteobacteria</taxon>
        <taxon>Acidiferrobacterales</taxon>
        <taxon>Acidiferrobacteraceae</taxon>
        <taxon>Sulfuricaulis</taxon>
    </lineage>
</organism>
<keyword evidence="3 9" id="KW-0808">Transferase</keyword>
<evidence type="ECO:0000256" key="6">
    <source>
        <dbReference type="ARBA" id="ARBA00023136"/>
    </source>
</evidence>
<feature type="transmembrane region" description="Helical" evidence="8">
    <location>
        <begin position="97"/>
        <end position="116"/>
    </location>
</feature>
<evidence type="ECO:0000256" key="8">
    <source>
        <dbReference type="SAM" id="Phobius"/>
    </source>
</evidence>
<feature type="transmembrane region" description="Helical" evidence="8">
    <location>
        <begin position="159"/>
        <end position="176"/>
    </location>
</feature>
<dbReference type="InterPro" id="IPR000715">
    <property type="entry name" value="Glycosyl_transferase_4"/>
</dbReference>
<dbReference type="InParanoid" id="A0A1B4XFH3"/>
<comment type="cofactor">
    <cofactor evidence="7">
        <name>Mg(2+)</name>
        <dbReference type="ChEBI" id="CHEBI:18420"/>
    </cofactor>
</comment>
<feature type="transmembrane region" description="Helical" evidence="8">
    <location>
        <begin position="182"/>
        <end position="200"/>
    </location>
</feature>
<dbReference type="Proteomes" id="UP000243180">
    <property type="component" value="Chromosome"/>
</dbReference>
<keyword evidence="5 8" id="KW-1133">Transmembrane helix</keyword>
<name>A0A1B4XFH3_9GAMM</name>
<feature type="transmembrane region" description="Helical" evidence="8">
    <location>
        <begin position="73"/>
        <end position="90"/>
    </location>
</feature>
<dbReference type="EMBL" id="AP014879">
    <property type="protein sequence ID" value="BAV33542.1"/>
    <property type="molecule type" value="Genomic_DNA"/>
</dbReference>
<keyword evidence="7" id="KW-0460">Magnesium</keyword>
<dbReference type="GO" id="GO:0009103">
    <property type="term" value="P:lipopolysaccharide biosynthetic process"/>
    <property type="evidence" value="ECO:0007669"/>
    <property type="project" value="TreeGrafter"/>
</dbReference>
<keyword evidence="2" id="KW-1003">Cell membrane</keyword>
<evidence type="ECO:0000256" key="1">
    <source>
        <dbReference type="ARBA" id="ARBA00004651"/>
    </source>
</evidence>
<dbReference type="OrthoDB" id="9783652at2"/>
<feature type="transmembrane region" description="Helical" evidence="8">
    <location>
        <begin position="311"/>
        <end position="332"/>
    </location>
</feature>
<feature type="binding site" evidence="7">
    <location>
        <position position="211"/>
    </location>
    <ligand>
        <name>Mg(2+)</name>
        <dbReference type="ChEBI" id="CHEBI:18420"/>
    </ligand>
</feature>
<keyword evidence="7" id="KW-0479">Metal-binding</keyword>
<dbReference type="GO" id="GO:0046872">
    <property type="term" value="F:metal ion binding"/>
    <property type="evidence" value="ECO:0007669"/>
    <property type="project" value="UniProtKB-KW"/>
</dbReference>
<evidence type="ECO:0000256" key="2">
    <source>
        <dbReference type="ARBA" id="ARBA00022475"/>
    </source>
</evidence>
<dbReference type="KEGG" id="slim:SCL_1229"/>
<evidence type="ECO:0000256" key="3">
    <source>
        <dbReference type="ARBA" id="ARBA00022679"/>
    </source>
</evidence>
<dbReference type="GO" id="GO:0044038">
    <property type="term" value="P:cell wall macromolecule biosynthetic process"/>
    <property type="evidence" value="ECO:0007669"/>
    <property type="project" value="TreeGrafter"/>
</dbReference>
<dbReference type="CDD" id="cd06854">
    <property type="entry name" value="GT_WbpL_WbcO_like"/>
    <property type="match status" value="1"/>
</dbReference>